<evidence type="ECO:0000313" key="3">
    <source>
        <dbReference type="Proteomes" id="UP001177003"/>
    </source>
</evidence>
<name>A0AA35V5X2_LACSI</name>
<feature type="region of interest" description="Disordered" evidence="1">
    <location>
        <begin position="147"/>
        <end position="182"/>
    </location>
</feature>
<dbReference type="EMBL" id="OX465086">
    <property type="protein sequence ID" value="CAI9262658.1"/>
    <property type="molecule type" value="Genomic_DNA"/>
</dbReference>
<sequence>MFVSIVSRLEPFNGPHITFFIYPCFCPPLLQSPPDIPPTPQTVLLMADSKKYCPILYKNLSWSPEIQRRTEWRRLKAQQRRRFRRSKSLDASSDNSDITDDDIKELTACFELGFGFDTSNDMDPKLTQAFPALELYAAVNRQFNNRNLSRTSSTNSDSSSSSSSSSSNSNASSSLIVDPSDDPEKVKMRLRRWAQVVACSIHHASRQPKTEVAEYTSE</sequence>
<protein>
    <submittedName>
        <fullName evidence="2">Uncharacterized protein</fullName>
    </submittedName>
</protein>
<organism evidence="2 3">
    <name type="scientific">Lactuca saligna</name>
    <name type="common">Willowleaf lettuce</name>
    <dbReference type="NCBI Taxonomy" id="75948"/>
    <lineage>
        <taxon>Eukaryota</taxon>
        <taxon>Viridiplantae</taxon>
        <taxon>Streptophyta</taxon>
        <taxon>Embryophyta</taxon>
        <taxon>Tracheophyta</taxon>
        <taxon>Spermatophyta</taxon>
        <taxon>Magnoliopsida</taxon>
        <taxon>eudicotyledons</taxon>
        <taxon>Gunneridae</taxon>
        <taxon>Pentapetalae</taxon>
        <taxon>asterids</taxon>
        <taxon>campanulids</taxon>
        <taxon>Asterales</taxon>
        <taxon>Asteraceae</taxon>
        <taxon>Cichorioideae</taxon>
        <taxon>Cichorieae</taxon>
        <taxon>Lactucinae</taxon>
        <taxon>Lactuca</taxon>
    </lineage>
</organism>
<gene>
    <name evidence="2" type="ORF">LSALG_LOCUS3388</name>
</gene>
<accession>A0AA35V5X2</accession>
<dbReference type="AlphaFoldDB" id="A0AA35V5X2"/>
<dbReference type="Pfam" id="PF07939">
    <property type="entry name" value="DUF1685"/>
    <property type="match status" value="1"/>
</dbReference>
<dbReference type="PANTHER" id="PTHR31865:SF70">
    <property type="match status" value="1"/>
</dbReference>
<proteinExistence type="predicted"/>
<evidence type="ECO:0000256" key="1">
    <source>
        <dbReference type="SAM" id="MobiDB-lite"/>
    </source>
</evidence>
<dbReference type="PANTHER" id="PTHR31865">
    <property type="entry name" value="OSJNBA0071G03.3 PROTEIN"/>
    <property type="match status" value="1"/>
</dbReference>
<feature type="compositionally biased region" description="Low complexity" evidence="1">
    <location>
        <begin position="147"/>
        <end position="175"/>
    </location>
</feature>
<reference evidence="2" key="1">
    <citation type="submission" date="2023-04" db="EMBL/GenBank/DDBJ databases">
        <authorList>
            <person name="Vijverberg K."/>
            <person name="Xiong W."/>
            <person name="Schranz E."/>
        </authorList>
    </citation>
    <scope>NUCLEOTIDE SEQUENCE</scope>
</reference>
<dbReference type="InterPro" id="IPR012881">
    <property type="entry name" value="DUF1685"/>
</dbReference>
<keyword evidence="3" id="KW-1185">Reference proteome</keyword>
<dbReference type="Proteomes" id="UP001177003">
    <property type="component" value="Chromosome 0"/>
</dbReference>
<evidence type="ECO:0000313" key="2">
    <source>
        <dbReference type="EMBL" id="CAI9262658.1"/>
    </source>
</evidence>